<evidence type="ECO:0000256" key="6">
    <source>
        <dbReference type="ARBA" id="ARBA00023122"/>
    </source>
</evidence>
<dbReference type="Gene3D" id="3.40.50.1100">
    <property type="match status" value="2"/>
</dbReference>
<dbReference type="GeneID" id="20217761"/>
<dbReference type="EMBL" id="KB096134">
    <property type="protein sequence ID" value="ESO08145.1"/>
    <property type="molecule type" value="Genomic_DNA"/>
</dbReference>
<dbReference type="OMA" id="KFADDEW"/>
<dbReference type="KEGG" id="hro:HELRODRAFT_98264"/>
<dbReference type="AlphaFoldDB" id="T1G9L5"/>
<evidence type="ECO:0000313" key="11">
    <source>
        <dbReference type="EMBL" id="ESO08145.1"/>
    </source>
</evidence>
<feature type="compositionally biased region" description="Low complexity" evidence="9">
    <location>
        <begin position="7"/>
        <end position="31"/>
    </location>
</feature>
<dbReference type="PROSITE" id="PS00901">
    <property type="entry name" value="CYS_SYNTHASE"/>
    <property type="match status" value="1"/>
</dbReference>
<evidence type="ECO:0000313" key="12">
    <source>
        <dbReference type="EnsemblMetazoa" id="HelroP98264"/>
    </source>
</evidence>
<dbReference type="GO" id="GO:0019343">
    <property type="term" value="P:cysteine biosynthetic process via cystathionine"/>
    <property type="evidence" value="ECO:0007669"/>
    <property type="project" value="InterPro"/>
</dbReference>
<dbReference type="NCBIfam" id="TIGR01137">
    <property type="entry name" value="cysta_beta"/>
    <property type="match status" value="1"/>
</dbReference>
<dbReference type="EC" id="4.2.1.22" evidence="4"/>
<dbReference type="GO" id="GO:0006535">
    <property type="term" value="P:cysteine biosynthetic process from serine"/>
    <property type="evidence" value="ECO:0000318"/>
    <property type="project" value="GO_Central"/>
</dbReference>
<comment type="similarity">
    <text evidence="3">Belongs to the cysteine synthase/cystathionine beta-synthase family.</text>
</comment>
<evidence type="ECO:0000256" key="4">
    <source>
        <dbReference type="ARBA" id="ARBA00012041"/>
    </source>
</evidence>
<dbReference type="InterPro" id="IPR001216">
    <property type="entry name" value="P-phosphate_BS"/>
</dbReference>
<evidence type="ECO:0000256" key="8">
    <source>
        <dbReference type="ARBA" id="ARBA00047490"/>
    </source>
</evidence>
<evidence type="ECO:0000313" key="13">
    <source>
        <dbReference type="Proteomes" id="UP000015101"/>
    </source>
</evidence>
<dbReference type="FunCoup" id="T1G9L5">
    <property type="interactions" value="252"/>
</dbReference>
<dbReference type="Proteomes" id="UP000015101">
    <property type="component" value="Unassembled WGS sequence"/>
</dbReference>
<dbReference type="EMBL" id="AMQM01003418">
    <property type="status" value="NOT_ANNOTATED_CDS"/>
    <property type="molecule type" value="Genomic_DNA"/>
</dbReference>
<dbReference type="UniPathway" id="UPA00136">
    <property type="reaction ID" value="UER00201"/>
</dbReference>
<comment type="pathway">
    <text evidence="2">Amino-acid biosynthesis; L-cysteine biosynthesis; L-cysteine from L-homocysteine and L-serine: step 1/2.</text>
</comment>
<dbReference type="EnsemblMetazoa" id="HelroT98264">
    <property type="protein sequence ID" value="HelroP98264"/>
    <property type="gene ID" value="HelroG98264"/>
</dbReference>
<keyword evidence="5" id="KW-0663">Pyridoxal phosphate</keyword>
<dbReference type="FunFam" id="3.40.50.1100:FF:000118">
    <property type="entry name" value="Related to CYS4-cystathionine beta-synthase"/>
    <property type="match status" value="1"/>
</dbReference>
<keyword evidence="6" id="KW-0129">CBS domain</keyword>
<dbReference type="STRING" id="6412.T1G9L5"/>
<dbReference type="OrthoDB" id="728at2759"/>
<dbReference type="InterPro" id="IPR001926">
    <property type="entry name" value="TrpB-like_PALP"/>
</dbReference>
<dbReference type="GO" id="GO:0004122">
    <property type="term" value="F:cystathionine beta-synthase activity"/>
    <property type="evidence" value="ECO:0000318"/>
    <property type="project" value="GO_Central"/>
</dbReference>
<sequence>MASNGYATQSELQQQQQQQTEKSATTSSSTTNDWIRPDQPSRCTYKLGVTSIKDSPHTHRPRESIIRPKIFPNVLSQIGNTPLVRMNKIPADDGVQCEMLAKCEFFNAGGSIKDRIATRMVEEAEKSGRLKPGDTLIEPTSGNTGIGLALVAAVKGYRCIIVLPEKMSKEKVDVLKALGAEIIRTPTSASFDSPDSNMRVAARLLREIPNSHVLDQYRNPANPLAHYDETAEEIIQDCDGKLDMLVCAAGTGGTIAGLARKIKEKIPSCLIIGVDPVGSILAQPKELNVTDKTFYEVEGIGYDFLPTVFCRKYVDRWYKSEDKPSFIMARRLIRQEGLLCGGSSGSIMYCAVQAAKDYKLGPDKRVVVILPDSIRNYMTKHLNDDWMRARSF</sequence>
<accession>T1G9L5</accession>
<protein>
    <recommendedName>
        <fullName evidence="7">Cystathionine beta-synthase</fullName>
        <ecNumber evidence="4">4.2.1.22</ecNumber>
    </recommendedName>
</protein>
<dbReference type="InParanoid" id="T1G9L5"/>
<evidence type="ECO:0000256" key="3">
    <source>
        <dbReference type="ARBA" id="ARBA00007103"/>
    </source>
</evidence>
<feature type="domain" description="Tryptophan synthase beta chain-like PALP" evidence="10">
    <location>
        <begin position="76"/>
        <end position="372"/>
    </location>
</feature>
<dbReference type="InterPro" id="IPR036052">
    <property type="entry name" value="TrpB-like_PALP_sf"/>
</dbReference>
<dbReference type="eggNOG" id="KOG1252">
    <property type="taxonomic scope" value="Eukaryota"/>
</dbReference>
<dbReference type="CTD" id="20217761"/>
<evidence type="ECO:0000256" key="9">
    <source>
        <dbReference type="SAM" id="MobiDB-lite"/>
    </source>
</evidence>
<keyword evidence="13" id="KW-1185">Reference proteome</keyword>
<dbReference type="CDD" id="cd01561">
    <property type="entry name" value="CBS_like"/>
    <property type="match status" value="1"/>
</dbReference>
<evidence type="ECO:0000256" key="2">
    <source>
        <dbReference type="ARBA" id="ARBA00005003"/>
    </source>
</evidence>
<reference evidence="11 13" key="2">
    <citation type="journal article" date="2013" name="Nature">
        <title>Insights into bilaterian evolution from three spiralian genomes.</title>
        <authorList>
            <person name="Simakov O."/>
            <person name="Marletaz F."/>
            <person name="Cho S.J."/>
            <person name="Edsinger-Gonzales E."/>
            <person name="Havlak P."/>
            <person name="Hellsten U."/>
            <person name="Kuo D.H."/>
            <person name="Larsson T."/>
            <person name="Lv J."/>
            <person name="Arendt D."/>
            <person name="Savage R."/>
            <person name="Osoegawa K."/>
            <person name="de Jong P."/>
            <person name="Grimwood J."/>
            <person name="Chapman J.A."/>
            <person name="Shapiro H."/>
            <person name="Aerts A."/>
            <person name="Otillar R.P."/>
            <person name="Terry A.Y."/>
            <person name="Boore J.L."/>
            <person name="Grigoriev I.V."/>
            <person name="Lindberg D.R."/>
            <person name="Seaver E.C."/>
            <person name="Weisblat D.A."/>
            <person name="Putnam N.H."/>
            <person name="Rokhsar D.S."/>
        </authorList>
    </citation>
    <scope>NUCLEOTIDE SEQUENCE</scope>
</reference>
<dbReference type="FunFam" id="3.40.50.1100:FF:000003">
    <property type="entry name" value="Cystathionine beta-synthase"/>
    <property type="match status" value="1"/>
</dbReference>
<dbReference type="SUPFAM" id="SSF53686">
    <property type="entry name" value="Tryptophan synthase beta subunit-like PLP-dependent enzymes"/>
    <property type="match status" value="1"/>
</dbReference>
<gene>
    <name evidence="12" type="primary">20217761</name>
    <name evidence="11" type="ORF">HELRODRAFT_98264</name>
</gene>
<dbReference type="PANTHER" id="PTHR10314">
    <property type="entry name" value="CYSTATHIONINE BETA-SYNTHASE"/>
    <property type="match status" value="1"/>
</dbReference>
<comment type="cofactor">
    <cofactor evidence="1">
        <name>pyridoxal 5'-phosphate</name>
        <dbReference type="ChEBI" id="CHEBI:597326"/>
    </cofactor>
</comment>
<evidence type="ECO:0000256" key="7">
    <source>
        <dbReference type="ARBA" id="ARBA00026192"/>
    </source>
</evidence>
<evidence type="ECO:0000256" key="1">
    <source>
        <dbReference type="ARBA" id="ARBA00001933"/>
    </source>
</evidence>
<dbReference type="RefSeq" id="XP_009013934.1">
    <property type="nucleotide sequence ID" value="XM_009015686.1"/>
</dbReference>
<proteinExistence type="inferred from homology"/>
<dbReference type="HOGENOM" id="CLU_021018_1_0_1"/>
<reference evidence="12" key="3">
    <citation type="submission" date="2015-06" db="UniProtKB">
        <authorList>
            <consortium name="EnsemblMetazoa"/>
        </authorList>
    </citation>
    <scope>IDENTIFICATION</scope>
</reference>
<dbReference type="InterPro" id="IPR050214">
    <property type="entry name" value="Cys_Synth/Cystath_Beta-Synth"/>
</dbReference>
<feature type="region of interest" description="Disordered" evidence="9">
    <location>
        <begin position="1"/>
        <end position="41"/>
    </location>
</feature>
<evidence type="ECO:0000256" key="5">
    <source>
        <dbReference type="ARBA" id="ARBA00022898"/>
    </source>
</evidence>
<organism evidence="12 13">
    <name type="scientific">Helobdella robusta</name>
    <name type="common">Californian leech</name>
    <dbReference type="NCBI Taxonomy" id="6412"/>
    <lineage>
        <taxon>Eukaryota</taxon>
        <taxon>Metazoa</taxon>
        <taxon>Spiralia</taxon>
        <taxon>Lophotrochozoa</taxon>
        <taxon>Annelida</taxon>
        <taxon>Clitellata</taxon>
        <taxon>Hirudinea</taxon>
        <taxon>Rhynchobdellida</taxon>
        <taxon>Glossiphoniidae</taxon>
        <taxon>Helobdella</taxon>
    </lineage>
</organism>
<dbReference type="Pfam" id="PF00291">
    <property type="entry name" value="PALP"/>
    <property type="match status" value="1"/>
</dbReference>
<evidence type="ECO:0000259" key="10">
    <source>
        <dbReference type="Pfam" id="PF00291"/>
    </source>
</evidence>
<name>T1G9L5_HELRO</name>
<reference evidence="13" key="1">
    <citation type="submission" date="2012-12" db="EMBL/GenBank/DDBJ databases">
        <authorList>
            <person name="Hellsten U."/>
            <person name="Grimwood J."/>
            <person name="Chapman J.A."/>
            <person name="Shapiro H."/>
            <person name="Aerts A."/>
            <person name="Otillar R.P."/>
            <person name="Terry A.Y."/>
            <person name="Boore J.L."/>
            <person name="Simakov O."/>
            <person name="Marletaz F."/>
            <person name="Cho S.-J."/>
            <person name="Edsinger-Gonzales E."/>
            <person name="Havlak P."/>
            <person name="Kuo D.-H."/>
            <person name="Larsson T."/>
            <person name="Lv J."/>
            <person name="Arendt D."/>
            <person name="Savage R."/>
            <person name="Osoegawa K."/>
            <person name="de Jong P."/>
            <person name="Lindberg D.R."/>
            <person name="Seaver E.C."/>
            <person name="Weisblat D.A."/>
            <person name="Putnam N.H."/>
            <person name="Grigoriev I.V."/>
            <person name="Rokhsar D.S."/>
        </authorList>
    </citation>
    <scope>NUCLEOTIDE SEQUENCE</scope>
</reference>
<comment type="catalytic activity">
    <reaction evidence="8">
        <text>L-homocysteine + L-serine = L,L-cystathionine + H2O</text>
        <dbReference type="Rhea" id="RHEA:10112"/>
        <dbReference type="ChEBI" id="CHEBI:15377"/>
        <dbReference type="ChEBI" id="CHEBI:33384"/>
        <dbReference type="ChEBI" id="CHEBI:58161"/>
        <dbReference type="ChEBI" id="CHEBI:58199"/>
        <dbReference type="EC" id="4.2.1.22"/>
    </reaction>
</comment>
<dbReference type="GO" id="GO:0005737">
    <property type="term" value="C:cytoplasm"/>
    <property type="evidence" value="ECO:0000318"/>
    <property type="project" value="GO_Central"/>
</dbReference>
<dbReference type="InterPro" id="IPR005857">
    <property type="entry name" value="Cysta_beta_synth"/>
</dbReference>